<reference evidence="2 3" key="1">
    <citation type="submission" date="2017-04" db="EMBL/GenBank/DDBJ databases">
        <authorList>
            <person name="Afonso C.L."/>
            <person name="Miller P.J."/>
            <person name="Scott M.A."/>
            <person name="Spackman E."/>
            <person name="Goraichik I."/>
            <person name="Dimitrov K.M."/>
            <person name="Suarez D.L."/>
            <person name="Swayne D.E."/>
        </authorList>
    </citation>
    <scope>NUCLEOTIDE SEQUENCE [LARGE SCALE GENOMIC DNA]</scope>
    <source>
        <strain evidence="2 3">B5P</strain>
    </source>
</reference>
<evidence type="ECO:0000256" key="1">
    <source>
        <dbReference type="SAM" id="SignalP"/>
    </source>
</evidence>
<feature type="chain" id="PRO_5013118362" evidence="1">
    <location>
        <begin position="20"/>
        <end position="127"/>
    </location>
</feature>
<dbReference type="RefSeq" id="WP_139832291.1">
    <property type="nucleotide sequence ID" value="NZ_FXBL01000004.1"/>
</dbReference>
<evidence type="ECO:0000313" key="3">
    <source>
        <dbReference type="Proteomes" id="UP000193083"/>
    </source>
</evidence>
<feature type="signal peptide" evidence="1">
    <location>
        <begin position="1"/>
        <end position="19"/>
    </location>
</feature>
<dbReference type="AlphaFoldDB" id="A0A1X7P6U4"/>
<protein>
    <submittedName>
        <fullName evidence="2">Uncharacterized protein</fullName>
    </submittedName>
</protein>
<keyword evidence="3" id="KW-1185">Reference proteome</keyword>
<accession>A0A1X7P6U4</accession>
<sequence length="127" mass="12849">MTSLKTSLAAASIAIAALAGSLAPAKADSIWFGPGVGVGIGGVGVGVGVGIGVGPAYHGYGYYGDYAGYCSKGEALGRAASMGVKKRYVSGVSENRISVRGSHKGKPVKVTMYRHSDGCAVRSFNYL</sequence>
<name>A0A1X7P6U4_9HYPH</name>
<dbReference type="Proteomes" id="UP000193083">
    <property type="component" value="Unassembled WGS sequence"/>
</dbReference>
<dbReference type="EMBL" id="FXBL01000004">
    <property type="protein sequence ID" value="SMH46032.1"/>
    <property type="molecule type" value="Genomic_DNA"/>
</dbReference>
<keyword evidence="1" id="KW-0732">Signal</keyword>
<evidence type="ECO:0000313" key="2">
    <source>
        <dbReference type="EMBL" id="SMH46032.1"/>
    </source>
</evidence>
<organism evidence="2 3">
    <name type="scientific">Mesorhizobium australicum</name>
    <dbReference type="NCBI Taxonomy" id="536018"/>
    <lineage>
        <taxon>Bacteria</taxon>
        <taxon>Pseudomonadati</taxon>
        <taxon>Pseudomonadota</taxon>
        <taxon>Alphaproteobacteria</taxon>
        <taxon>Hyphomicrobiales</taxon>
        <taxon>Phyllobacteriaceae</taxon>
        <taxon>Mesorhizobium</taxon>
    </lineage>
</organism>
<gene>
    <name evidence="2" type="ORF">SAMN02982922_3329</name>
</gene>
<proteinExistence type="predicted"/>